<keyword evidence="1" id="KW-1133">Transmembrane helix</keyword>
<evidence type="ECO:0000256" key="1">
    <source>
        <dbReference type="SAM" id="Phobius"/>
    </source>
</evidence>
<accession>A0A842HKL5</accession>
<dbReference type="AlphaFoldDB" id="A0A842HKL5"/>
<keyword evidence="1" id="KW-0812">Transmembrane</keyword>
<dbReference type="SUPFAM" id="SSF53300">
    <property type="entry name" value="vWA-like"/>
    <property type="match status" value="1"/>
</dbReference>
<keyword evidence="1" id="KW-0472">Membrane</keyword>
<dbReference type="RefSeq" id="WP_185676992.1">
    <property type="nucleotide sequence ID" value="NZ_JACHVB010000060.1"/>
</dbReference>
<comment type="caution">
    <text evidence="2">The sequence shown here is derived from an EMBL/GenBank/DDBJ whole genome shotgun (WGS) entry which is preliminary data.</text>
</comment>
<gene>
    <name evidence="2" type="ORF">H5P28_17550</name>
</gene>
<protein>
    <recommendedName>
        <fullName evidence="4">VWFA domain-containing protein</fullName>
    </recommendedName>
</protein>
<name>A0A842HKL5_9BACT</name>
<feature type="transmembrane region" description="Helical" evidence="1">
    <location>
        <begin position="12"/>
        <end position="35"/>
    </location>
</feature>
<keyword evidence="3" id="KW-1185">Reference proteome</keyword>
<evidence type="ECO:0000313" key="2">
    <source>
        <dbReference type="EMBL" id="MBC2596076.1"/>
    </source>
</evidence>
<dbReference type="InterPro" id="IPR036465">
    <property type="entry name" value="vWFA_dom_sf"/>
</dbReference>
<evidence type="ECO:0000313" key="3">
    <source>
        <dbReference type="Proteomes" id="UP000546464"/>
    </source>
</evidence>
<dbReference type="EMBL" id="JACHVB010000060">
    <property type="protein sequence ID" value="MBC2596076.1"/>
    <property type="molecule type" value="Genomic_DNA"/>
</dbReference>
<dbReference type="Proteomes" id="UP000546464">
    <property type="component" value="Unassembled WGS sequence"/>
</dbReference>
<reference evidence="2 3" key="1">
    <citation type="submission" date="2020-07" db="EMBL/GenBank/DDBJ databases">
        <authorList>
            <person name="Feng X."/>
        </authorList>
    </citation>
    <scope>NUCLEOTIDE SEQUENCE [LARGE SCALE GENOMIC DNA]</scope>
    <source>
        <strain evidence="2 3">JCM31066</strain>
    </source>
</reference>
<sequence>MKKRRKINLPLIEVIGVSLIVHLILIIGLGSYTIYTALIPDEPEMEAPPPPEKIEPQKLQQQVRLQQQQKKSSRPVQKITVTNISSINLPDLSVSMPTVDTKVAVGGNYGAGRVGDDFGGGGIDFSKSAVDFFGIKSTGERVMFIVDASRYMLEDQKGGLPAYNIIKDEISAMVSKLSSGTLFNAMFYDGSKVQIYSDKLLPATRQNKELFKEWIKPINKDFASVGKLSSNVSIQNKTLEPLTDDASQWLRAVQIAMEQGSDTINILVAGWQHHGRGMTTEERAQYYKDQGWDEKKQAAWDAAVVKAQEWLKNENEKRKKAGQPERVVQWIGTIVRELEPRTARPPSDVYSEEEIDQFLHNLEREYYANQDRSDPPVNVVLFLGADEDEKNNSNARRFEELAKGHHGKFRVLQGMKALQNITGKGSG</sequence>
<evidence type="ECO:0008006" key="4">
    <source>
        <dbReference type="Google" id="ProtNLM"/>
    </source>
</evidence>
<organism evidence="2 3">
    <name type="scientific">Ruficoccus amylovorans</name>
    <dbReference type="NCBI Taxonomy" id="1804625"/>
    <lineage>
        <taxon>Bacteria</taxon>
        <taxon>Pseudomonadati</taxon>
        <taxon>Verrucomicrobiota</taxon>
        <taxon>Opitutia</taxon>
        <taxon>Puniceicoccales</taxon>
        <taxon>Cerasicoccaceae</taxon>
        <taxon>Ruficoccus</taxon>
    </lineage>
</organism>
<proteinExistence type="predicted"/>